<proteinExistence type="predicted"/>
<dbReference type="RefSeq" id="WP_280630103.1">
    <property type="nucleotide sequence ID" value="NZ_CP123498.1"/>
</dbReference>
<evidence type="ECO:0000313" key="1">
    <source>
        <dbReference type="EMBL" id="WGL96659.1"/>
    </source>
</evidence>
<reference evidence="1" key="1">
    <citation type="submission" date="2023-04" db="EMBL/GenBank/DDBJ databases">
        <title>Genome dynamics across the evolutionary transition to endosymbiosis.</title>
        <authorList>
            <person name="Siozios S."/>
            <person name="Nadal-Jimenez P."/>
            <person name="Azagi T."/>
            <person name="Sprong H."/>
            <person name="Frost C.L."/>
            <person name="Parratt S.R."/>
            <person name="Taylor G."/>
            <person name="Brettell L."/>
            <person name="Lew K.C."/>
            <person name="Croft L."/>
            <person name="King K.C."/>
            <person name="Brockhurst M.A."/>
            <person name="Hypsa V."/>
            <person name="Novakova E."/>
            <person name="Darby A.C."/>
            <person name="Hurst G.D.D."/>
        </authorList>
    </citation>
    <scope>NUCLEOTIDE SEQUENCE</scope>
    <source>
        <strain evidence="1">AIh</strain>
    </source>
</reference>
<dbReference type="EMBL" id="CP123498">
    <property type="protein sequence ID" value="WGL96659.1"/>
    <property type="molecule type" value="Genomic_DNA"/>
</dbReference>
<dbReference type="Proteomes" id="UP001177597">
    <property type="component" value="Chromosome"/>
</dbReference>
<protein>
    <submittedName>
        <fullName evidence="1">Phage virion morphogenesis protein</fullName>
    </submittedName>
</protein>
<dbReference type="NCBIfam" id="TIGR01635">
    <property type="entry name" value="tail_comp_S"/>
    <property type="match status" value="2"/>
</dbReference>
<dbReference type="Pfam" id="PF05069">
    <property type="entry name" value="Phage_tail_S"/>
    <property type="match status" value="2"/>
</dbReference>
<sequence>MSDKALLQFDSALTVLLKKLTPAQRKQLSRLIARDLRINQLKRIRRQQNPDGSPYAPRKASFVTVLRALRFIWKGQDRQLKNWRSQKTGRGEVITGIDVDNNQERSFYRRDIERFIAVKKERISTQRKRKQTRMFKKLASAKYLRRFSSDQEAALFFSPNVATIAETHHFGLTEKGRYSPIHYPARQLLGLTPADIAHLEDQILAFLTH</sequence>
<accession>A0AA95K1H0</accession>
<gene>
    <name evidence="1" type="ORF">QE207_09075</name>
</gene>
<dbReference type="InterPro" id="IPR006522">
    <property type="entry name" value="Phage_virion_morphogenesis"/>
</dbReference>
<organism evidence="1 2">
    <name type="scientific">Arsenophonus nasoniae</name>
    <name type="common">son-killer infecting Nasonia vitripennis</name>
    <dbReference type="NCBI Taxonomy" id="638"/>
    <lineage>
        <taxon>Bacteria</taxon>
        <taxon>Pseudomonadati</taxon>
        <taxon>Pseudomonadota</taxon>
        <taxon>Gammaproteobacteria</taxon>
        <taxon>Enterobacterales</taxon>
        <taxon>Morganellaceae</taxon>
        <taxon>Arsenophonus</taxon>
    </lineage>
</organism>
<dbReference type="AlphaFoldDB" id="A0AA95K1H0"/>
<name>A0AA95K1H0_9GAMM</name>
<evidence type="ECO:0000313" key="2">
    <source>
        <dbReference type="Proteomes" id="UP001177597"/>
    </source>
</evidence>